<feature type="coiled-coil region" evidence="4">
    <location>
        <begin position="413"/>
        <end position="447"/>
    </location>
</feature>
<evidence type="ECO:0000256" key="3">
    <source>
        <dbReference type="PROSITE-ProRule" id="PRU00023"/>
    </source>
</evidence>
<dbReference type="EMBL" id="LR782933">
    <property type="protein sequence ID" value="CAB3221808.1"/>
    <property type="molecule type" value="mRNA"/>
</dbReference>
<dbReference type="PANTHER" id="PTHR24198:SF185">
    <property type="entry name" value="ANKYRIN-3"/>
    <property type="match status" value="1"/>
</dbReference>
<evidence type="ECO:0000256" key="1">
    <source>
        <dbReference type="ARBA" id="ARBA00022737"/>
    </source>
</evidence>
<sequence>MASSNAHQYPLAQQLLRASAKGDLQKVVALIQNGATLAVNKHGRTPLHIASHRGFLDIVRVLLQYGCDPDLQDDNGDTPLHRAVNGGHVNVVQRLLDEACSVDRQNNLGDIAIHEAARCGHTHIVKLLLKANTNVDCANKNGDCPLHMSCGNGHTAATRHIVAACSNTSPSNKQQDTPLHLVARFGHIQSAKILLAANCNLNAQNQLGNTAMHVAVVAQNQKIVRLLLDAHSDVKKLKNKKAKTALDLAKDLNAGELALMLISGARPSSGRQRGRKKHKDPLNKGRSRSEPKETVSDGGKQVNDQHQKHKTSFKRFLTRRKKSRSKSQSPERTRISKEVHTDHKPRNKPRQTLDDCYRNLTVNPYVVPQLFSLYRDKHGDIQQMPVLDQLPNPTPQIVEEIHEKIWQSRRELHDSVEQTNTSLMQKIQDLQQQTEFQLKSLDRLTTERINAERIMCLHRIDQRAVHERYMSEHNVLNKLQGWMETRLEQRTPDCEANRSYLLDVKPCEFAPIRGTSTDEGSLHNDDLQPSAHVKRLIMGQNREVESRSLDSGVGGTSYNREQSLYPSPPASGSACALRCSPREDIENMQRKHVCGQLHRQRRVLSYTPPVHSDSSRSTTPLGHSFRQSSPMARISPCPRANPGSQSWHGQINRSNLRLVDEAAYCTDEEAYLLNMLKQEKKEFHYQEYNLKTEDKLQIPVFVKHGQSPADAISYEIQHEDIAIIDQLRDFTLSQTHAV</sequence>
<name>A0A6F9D770_9ASCI</name>
<dbReference type="PROSITE" id="PS50297">
    <property type="entry name" value="ANK_REP_REGION"/>
    <property type="match status" value="5"/>
</dbReference>
<evidence type="ECO:0000256" key="4">
    <source>
        <dbReference type="SAM" id="Coils"/>
    </source>
</evidence>
<dbReference type="Pfam" id="PF12796">
    <property type="entry name" value="Ank_2"/>
    <property type="match status" value="2"/>
</dbReference>
<dbReference type="SUPFAM" id="SSF48403">
    <property type="entry name" value="Ankyrin repeat"/>
    <property type="match status" value="1"/>
</dbReference>
<feature type="region of interest" description="Disordered" evidence="5">
    <location>
        <begin position="264"/>
        <end position="353"/>
    </location>
</feature>
<feature type="repeat" description="ANK" evidence="3">
    <location>
        <begin position="207"/>
        <end position="239"/>
    </location>
</feature>
<dbReference type="InterPro" id="IPR036770">
    <property type="entry name" value="Ankyrin_rpt-contain_sf"/>
</dbReference>
<feature type="compositionally biased region" description="Polar residues" evidence="5">
    <location>
        <begin position="556"/>
        <end position="565"/>
    </location>
</feature>
<feature type="repeat" description="ANK" evidence="3">
    <location>
        <begin position="42"/>
        <end position="74"/>
    </location>
</feature>
<evidence type="ECO:0000256" key="5">
    <source>
        <dbReference type="SAM" id="MobiDB-lite"/>
    </source>
</evidence>
<dbReference type="Pfam" id="PF00023">
    <property type="entry name" value="Ank"/>
    <property type="match status" value="1"/>
</dbReference>
<dbReference type="InterPro" id="IPR002110">
    <property type="entry name" value="Ankyrin_rpt"/>
</dbReference>
<feature type="compositionally biased region" description="Basic and acidic residues" evidence="5">
    <location>
        <begin position="280"/>
        <end position="295"/>
    </location>
</feature>
<protein>
    <submittedName>
        <fullName evidence="6">Ankyrin giant isoform</fullName>
    </submittedName>
</protein>
<feature type="repeat" description="ANK" evidence="3">
    <location>
        <begin position="174"/>
        <end position="206"/>
    </location>
</feature>
<feature type="region of interest" description="Disordered" evidence="5">
    <location>
        <begin position="545"/>
        <end position="569"/>
    </location>
</feature>
<dbReference type="PROSITE" id="PS50088">
    <property type="entry name" value="ANK_REPEAT"/>
    <property type="match status" value="5"/>
</dbReference>
<dbReference type="SMART" id="SM00248">
    <property type="entry name" value="ANK"/>
    <property type="match status" value="6"/>
</dbReference>
<organism evidence="6">
    <name type="scientific">Phallusia mammillata</name>
    <dbReference type="NCBI Taxonomy" id="59560"/>
    <lineage>
        <taxon>Eukaryota</taxon>
        <taxon>Metazoa</taxon>
        <taxon>Chordata</taxon>
        <taxon>Tunicata</taxon>
        <taxon>Ascidiacea</taxon>
        <taxon>Phlebobranchia</taxon>
        <taxon>Ascidiidae</taxon>
        <taxon>Phallusia</taxon>
    </lineage>
</organism>
<keyword evidence="1" id="KW-0677">Repeat</keyword>
<feature type="region of interest" description="Disordered" evidence="5">
    <location>
        <begin position="607"/>
        <end position="631"/>
    </location>
</feature>
<proteinExistence type="evidence at transcript level"/>
<feature type="compositionally biased region" description="Basic residues" evidence="5">
    <location>
        <begin position="307"/>
        <end position="325"/>
    </location>
</feature>
<feature type="compositionally biased region" description="Polar residues" evidence="5">
    <location>
        <begin position="615"/>
        <end position="630"/>
    </location>
</feature>
<keyword evidence="4" id="KW-0175">Coiled coil</keyword>
<evidence type="ECO:0000313" key="6">
    <source>
        <dbReference type="EMBL" id="CAB3221808.1"/>
    </source>
</evidence>
<dbReference type="Gene3D" id="1.25.40.20">
    <property type="entry name" value="Ankyrin repeat-containing domain"/>
    <property type="match status" value="3"/>
</dbReference>
<dbReference type="AlphaFoldDB" id="A0A6F9D770"/>
<feature type="repeat" description="ANK" evidence="3">
    <location>
        <begin position="108"/>
        <end position="140"/>
    </location>
</feature>
<feature type="repeat" description="ANK" evidence="3">
    <location>
        <begin position="75"/>
        <end position="107"/>
    </location>
</feature>
<keyword evidence="2 3" id="KW-0040">ANK repeat</keyword>
<accession>A0A6F9D770</accession>
<evidence type="ECO:0000256" key="2">
    <source>
        <dbReference type="ARBA" id="ARBA00023043"/>
    </source>
</evidence>
<dbReference type="PANTHER" id="PTHR24198">
    <property type="entry name" value="ANKYRIN REPEAT AND PROTEIN KINASE DOMAIN-CONTAINING PROTEIN"/>
    <property type="match status" value="1"/>
</dbReference>
<reference evidence="6" key="1">
    <citation type="submission" date="2020-04" db="EMBL/GenBank/DDBJ databases">
        <authorList>
            <person name="Neveu A P."/>
        </authorList>
    </citation>
    <scope>NUCLEOTIDE SEQUENCE</scope>
    <source>
        <tissue evidence="6">Whole embryo</tissue>
    </source>
</reference>
<dbReference type="GO" id="GO:0005737">
    <property type="term" value="C:cytoplasm"/>
    <property type="evidence" value="ECO:0007669"/>
    <property type="project" value="TreeGrafter"/>
</dbReference>
<gene>
    <name evidence="6" type="primary">Ankrd61</name>
</gene>
<feature type="compositionally biased region" description="Basic and acidic residues" evidence="5">
    <location>
        <begin position="329"/>
        <end position="344"/>
    </location>
</feature>